<dbReference type="PANTHER" id="PTHR34153:SF2">
    <property type="entry name" value="SI:CH211-262H13.3-RELATED"/>
    <property type="match status" value="1"/>
</dbReference>
<dbReference type="AlphaFoldDB" id="A0A1Y1L0J6"/>
<proteinExistence type="predicted"/>
<sequence>MMILKQRKVNVIRPENVTIYLVLQKSTSLWEKAIELRQSQKCFKILQPTLVKTVKSVSSTPKYQSHWKLGKYKYCTLLLFEANFCRSSANCNKQAKNKEDEQILGTQSETVPKIFETVELENKTYKEIVKLSSRFEEFQKQIIRDMLILKTRLKDLSDVMNIIIGKETKDPDAQTADQKNRAQSLFKKLPLLNIVNIEEMEILLLDEDNFNGLAKELSLIGGDSVKEITNRILHHTLSISVGTQYSWEGFKGKKIFKNLKLAALLIKSIRLNKKTENATEADIVKIFKAWLVRCKGKEDRQSRKCSQSNEVVPSDACNVIA</sequence>
<evidence type="ECO:0008006" key="2">
    <source>
        <dbReference type="Google" id="ProtNLM"/>
    </source>
</evidence>
<dbReference type="EMBL" id="GEZM01068104">
    <property type="protein sequence ID" value="JAV67183.1"/>
    <property type="molecule type" value="Transcribed_RNA"/>
</dbReference>
<organism evidence="1">
    <name type="scientific">Photinus pyralis</name>
    <name type="common">Common eastern firefly</name>
    <name type="synonym">Lampyris pyralis</name>
    <dbReference type="NCBI Taxonomy" id="7054"/>
    <lineage>
        <taxon>Eukaryota</taxon>
        <taxon>Metazoa</taxon>
        <taxon>Ecdysozoa</taxon>
        <taxon>Arthropoda</taxon>
        <taxon>Hexapoda</taxon>
        <taxon>Insecta</taxon>
        <taxon>Pterygota</taxon>
        <taxon>Neoptera</taxon>
        <taxon>Endopterygota</taxon>
        <taxon>Coleoptera</taxon>
        <taxon>Polyphaga</taxon>
        <taxon>Elateriformia</taxon>
        <taxon>Elateroidea</taxon>
        <taxon>Lampyridae</taxon>
        <taxon>Lampyrinae</taxon>
        <taxon>Photinus</taxon>
    </lineage>
</organism>
<protein>
    <recommendedName>
        <fullName evidence="2">DUF4806 domain-containing protein</fullName>
    </recommendedName>
</protein>
<reference evidence="1" key="1">
    <citation type="journal article" date="2016" name="Sci. Rep.">
        <title>Molecular characterization of firefly nuptial gifts: a multi-omics approach sheds light on postcopulatory sexual selection.</title>
        <authorList>
            <person name="Al-Wathiqui N."/>
            <person name="Fallon T.R."/>
            <person name="South A."/>
            <person name="Weng J.K."/>
            <person name="Lewis S.M."/>
        </authorList>
    </citation>
    <scope>NUCLEOTIDE SEQUENCE</scope>
</reference>
<evidence type="ECO:0000313" key="1">
    <source>
        <dbReference type="EMBL" id="JAV67183.1"/>
    </source>
</evidence>
<accession>A0A1Y1L0J6</accession>
<name>A0A1Y1L0J6_PHOPY</name>
<dbReference type="EMBL" id="GEZM01068101">
    <property type="protein sequence ID" value="JAV67191.1"/>
    <property type="molecule type" value="Transcribed_RNA"/>
</dbReference>
<dbReference type="PANTHER" id="PTHR34153">
    <property type="entry name" value="SI:CH211-262H13.3-RELATED-RELATED"/>
    <property type="match status" value="1"/>
</dbReference>